<dbReference type="PANTHER" id="PTHR47506">
    <property type="entry name" value="TRANSCRIPTIONAL REGULATORY PROTEIN"/>
    <property type="match status" value="1"/>
</dbReference>
<dbReference type="PROSITE" id="PS50977">
    <property type="entry name" value="HTH_TETR_2"/>
    <property type="match status" value="1"/>
</dbReference>
<name>A0ABP5JR36_9ACTN</name>
<evidence type="ECO:0000259" key="5">
    <source>
        <dbReference type="PROSITE" id="PS50977"/>
    </source>
</evidence>
<feature type="DNA-binding region" description="H-T-H motif" evidence="4">
    <location>
        <begin position="28"/>
        <end position="47"/>
    </location>
</feature>
<dbReference type="Proteomes" id="UP001501020">
    <property type="component" value="Unassembled WGS sequence"/>
</dbReference>
<keyword evidence="7" id="KW-1185">Reference proteome</keyword>
<dbReference type="RefSeq" id="WP_344260382.1">
    <property type="nucleotide sequence ID" value="NZ_BAAAMR010000001.1"/>
</dbReference>
<dbReference type="SUPFAM" id="SSF48498">
    <property type="entry name" value="Tetracyclin repressor-like, C-terminal domain"/>
    <property type="match status" value="1"/>
</dbReference>
<evidence type="ECO:0000256" key="4">
    <source>
        <dbReference type="PROSITE-ProRule" id="PRU00335"/>
    </source>
</evidence>
<dbReference type="InterPro" id="IPR001647">
    <property type="entry name" value="HTH_TetR"/>
</dbReference>
<dbReference type="PANTHER" id="PTHR47506:SF1">
    <property type="entry name" value="HTH-TYPE TRANSCRIPTIONAL REGULATOR YJDC"/>
    <property type="match status" value="1"/>
</dbReference>
<dbReference type="InterPro" id="IPR009057">
    <property type="entry name" value="Homeodomain-like_sf"/>
</dbReference>
<evidence type="ECO:0000313" key="6">
    <source>
        <dbReference type="EMBL" id="GAA2119007.1"/>
    </source>
</evidence>
<keyword evidence="2 4" id="KW-0238">DNA-binding</keyword>
<keyword evidence="1" id="KW-0805">Transcription regulation</keyword>
<evidence type="ECO:0000256" key="1">
    <source>
        <dbReference type="ARBA" id="ARBA00023015"/>
    </source>
</evidence>
<organism evidence="6 7">
    <name type="scientific">Actinomadura napierensis</name>
    <dbReference type="NCBI Taxonomy" id="267854"/>
    <lineage>
        <taxon>Bacteria</taxon>
        <taxon>Bacillati</taxon>
        <taxon>Actinomycetota</taxon>
        <taxon>Actinomycetes</taxon>
        <taxon>Streptosporangiales</taxon>
        <taxon>Thermomonosporaceae</taxon>
        <taxon>Actinomadura</taxon>
    </lineage>
</organism>
<gene>
    <name evidence="6" type="ORF">GCM10009727_02550</name>
</gene>
<dbReference type="InterPro" id="IPR036271">
    <property type="entry name" value="Tet_transcr_reg_TetR-rel_C_sf"/>
</dbReference>
<keyword evidence="3" id="KW-0804">Transcription</keyword>
<proteinExistence type="predicted"/>
<dbReference type="Pfam" id="PF00440">
    <property type="entry name" value="TetR_N"/>
    <property type="match status" value="1"/>
</dbReference>
<feature type="domain" description="HTH tetR-type" evidence="5">
    <location>
        <begin position="5"/>
        <end position="65"/>
    </location>
</feature>
<comment type="caution">
    <text evidence="6">The sequence shown here is derived from an EMBL/GenBank/DDBJ whole genome shotgun (WGS) entry which is preliminary data.</text>
</comment>
<dbReference type="Gene3D" id="1.10.357.10">
    <property type="entry name" value="Tetracycline Repressor, domain 2"/>
    <property type="match status" value="1"/>
</dbReference>
<accession>A0ABP5JR36</accession>
<dbReference type="EMBL" id="BAAAMR010000001">
    <property type="protein sequence ID" value="GAA2119007.1"/>
    <property type="molecule type" value="Genomic_DNA"/>
</dbReference>
<sequence>MPRTSDARERLVRSAARLFLTRSYQSVGVEELCSAADVRRGSFYHFFPGKSDLAKAVIDRHAAALWARLDEATAVTAPAPGGAVDAAAHLHAMADAVGEIQTGFEARFGRVVGCPFGNLAAELATTDDVLREHLAAVFAEWERRLAVLCRVAADQGVLRDGVDPGLLPKILVAQFQGMILLAKTGRSDASQIPRALHQVIAANLREGA</sequence>
<dbReference type="SUPFAM" id="SSF46689">
    <property type="entry name" value="Homeodomain-like"/>
    <property type="match status" value="1"/>
</dbReference>
<reference evidence="7" key="1">
    <citation type="journal article" date="2019" name="Int. J. Syst. Evol. Microbiol.">
        <title>The Global Catalogue of Microorganisms (GCM) 10K type strain sequencing project: providing services to taxonomists for standard genome sequencing and annotation.</title>
        <authorList>
            <consortium name="The Broad Institute Genomics Platform"/>
            <consortium name="The Broad Institute Genome Sequencing Center for Infectious Disease"/>
            <person name="Wu L."/>
            <person name="Ma J."/>
        </authorList>
    </citation>
    <scope>NUCLEOTIDE SEQUENCE [LARGE SCALE GENOMIC DNA]</scope>
    <source>
        <strain evidence="7">JCM 13850</strain>
    </source>
</reference>
<evidence type="ECO:0000256" key="3">
    <source>
        <dbReference type="ARBA" id="ARBA00023163"/>
    </source>
</evidence>
<dbReference type="InterPro" id="IPR011075">
    <property type="entry name" value="TetR_C"/>
</dbReference>
<evidence type="ECO:0000256" key="2">
    <source>
        <dbReference type="ARBA" id="ARBA00023125"/>
    </source>
</evidence>
<evidence type="ECO:0000313" key="7">
    <source>
        <dbReference type="Proteomes" id="UP001501020"/>
    </source>
</evidence>
<dbReference type="Pfam" id="PF16925">
    <property type="entry name" value="TetR_C_13"/>
    <property type="match status" value="1"/>
</dbReference>
<protein>
    <submittedName>
        <fullName evidence="6">TetR/AcrR family transcriptional regulator</fullName>
    </submittedName>
</protein>